<sequence>MEKKTIEMKFFILLLVLAVAVTLASATNGLVPNWDGRKFCSTMVCKMGIGDAFCTEDCIPRGWTNGQCDHLPGITGDTGNCCCWTP</sequence>
<proteinExistence type="predicted"/>
<evidence type="ECO:0000313" key="2">
    <source>
        <dbReference type="EMBL" id="CAH1446300.1"/>
    </source>
</evidence>
<dbReference type="AlphaFoldDB" id="A0AAU9P8A7"/>
<organism evidence="2 3">
    <name type="scientific">Lactuca virosa</name>
    <dbReference type="NCBI Taxonomy" id="75947"/>
    <lineage>
        <taxon>Eukaryota</taxon>
        <taxon>Viridiplantae</taxon>
        <taxon>Streptophyta</taxon>
        <taxon>Embryophyta</taxon>
        <taxon>Tracheophyta</taxon>
        <taxon>Spermatophyta</taxon>
        <taxon>Magnoliopsida</taxon>
        <taxon>eudicotyledons</taxon>
        <taxon>Gunneridae</taxon>
        <taxon>Pentapetalae</taxon>
        <taxon>asterids</taxon>
        <taxon>campanulids</taxon>
        <taxon>Asterales</taxon>
        <taxon>Asteraceae</taxon>
        <taxon>Cichorioideae</taxon>
        <taxon>Cichorieae</taxon>
        <taxon>Lactucinae</taxon>
        <taxon>Lactuca</taxon>
    </lineage>
</organism>
<reference evidence="2 3" key="1">
    <citation type="submission" date="2022-01" db="EMBL/GenBank/DDBJ databases">
        <authorList>
            <person name="Xiong W."/>
            <person name="Schranz E."/>
        </authorList>
    </citation>
    <scope>NUCLEOTIDE SEQUENCE [LARGE SCALE GENOMIC DNA]</scope>
</reference>
<feature type="signal peptide" evidence="1">
    <location>
        <begin position="1"/>
        <end position="26"/>
    </location>
</feature>
<name>A0AAU9P8A7_9ASTR</name>
<keyword evidence="1" id="KW-0732">Signal</keyword>
<protein>
    <submittedName>
        <fullName evidence="2">Uncharacterized protein</fullName>
    </submittedName>
</protein>
<evidence type="ECO:0000256" key="1">
    <source>
        <dbReference type="SAM" id="SignalP"/>
    </source>
</evidence>
<keyword evidence="3" id="KW-1185">Reference proteome</keyword>
<evidence type="ECO:0000313" key="3">
    <source>
        <dbReference type="Proteomes" id="UP001157418"/>
    </source>
</evidence>
<comment type="caution">
    <text evidence="2">The sequence shown here is derived from an EMBL/GenBank/DDBJ whole genome shotgun (WGS) entry which is preliminary data.</text>
</comment>
<gene>
    <name evidence="2" type="ORF">LVIROSA_LOCUS32004</name>
</gene>
<dbReference type="Proteomes" id="UP001157418">
    <property type="component" value="Unassembled WGS sequence"/>
</dbReference>
<feature type="chain" id="PRO_5043885728" evidence="1">
    <location>
        <begin position="27"/>
        <end position="86"/>
    </location>
</feature>
<dbReference type="EMBL" id="CAKMRJ010005523">
    <property type="protein sequence ID" value="CAH1446300.1"/>
    <property type="molecule type" value="Genomic_DNA"/>
</dbReference>
<accession>A0AAU9P8A7</accession>